<gene>
    <name evidence="1" type="ORF">F5147DRAFT_562182</name>
</gene>
<comment type="caution">
    <text evidence="1">The sequence shown here is derived from an EMBL/GenBank/DDBJ whole genome shotgun (WGS) entry which is preliminary data.</text>
</comment>
<evidence type="ECO:0000313" key="2">
    <source>
        <dbReference type="Proteomes" id="UP000823399"/>
    </source>
</evidence>
<dbReference type="EMBL" id="JABBWM010000078">
    <property type="protein sequence ID" value="KAG2094654.1"/>
    <property type="molecule type" value="Genomic_DNA"/>
</dbReference>
<feature type="non-terminal residue" evidence="1">
    <location>
        <position position="75"/>
    </location>
</feature>
<protein>
    <submittedName>
        <fullName evidence="1">Uncharacterized protein</fullName>
    </submittedName>
</protein>
<organism evidence="1 2">
    <name type="scientific">Suillus discolor</name>
    <dbReference type="NCBI Taxonomy" id="1912936"/>
    <lineage>
        <taxon>Eukaryota</taxon>
        <taxon>Fungi</taxon>
        <taxon>Dikarya</taxon>
        <taxon>Basidiomycota</taxon>
        <taxon>Agaricomycotina</taxon>
        <taxon>Agaricomycetes</taxon>
        <taxon>Agaricomycetidae</taxon>
        <taxon>Boletales</taxon>
        <taxon>Suillineae</taxon>
        <taxon>Suillaceae</taxon>
        <taxon>Suillus</taxon>
    </lineage>
</organism>
<sequence>NDFLFPAMSANSVMHPGQPISHDTVQKWINESTTGAGIHGNFLTHCFHQGGAQYWFMFAPVGQWWTLAKVCWWGG</sequence>
<evidence type="ECO:0000313" key="1">
    <source>
        <dbReference type="EMBL" id="KAG2094654.1"/>
    </source>
</evidence>
<reference evidence="1" key="1">
    <citation type="journal article" date="2020" name="New Phytol.">
        <title>Comparative genomics reveals dynamic genome evolution in host specialist ectomycorrhizal fungi.</title>
        <authorList>
            <person name="Lofgren L.A."/>
            <person name="Nguyen N.H."/>
            <person name="Vilgalys R."/>
            <person name="Ruytinx J."/>
            <person name="Liao H.L."/>
            <person name="Branco S."/>
            <person name="Kuo A."/>
            <person name="LaButti K."/>
            <person name="Lipzen A."/>
            <person name="Andreopoulos W."/>
            <person name="Pangilinan J."/>
            <person name="Riley R."/>
            <person name="Hundley H."/>
            <person name="Na H."/>
            <person name="Barry K."/>
            <person name="Grigoriev I.V."/>
            <person name="Stajich J.E."/>
            <person name="Kennedy P.G."/>
        </authorList>
    </citation>
    <scope>NUCLEOTIDE SEQUENCE</scope>
    <source>
        <strain evidence="1">FC423</strain>
    </source>
</reference>
<dbReference type="OrthoDB" id="164951at2759"/>
<name>A0A9P7EW92_9AGAM</name>
<keyword evidence="2" id="KW-1185">Reference proteome</keyword>
<accession>A0A9P7EW92</accession>
<dbReference type="Proteomes" id="UP000823399">
    <property type="component" value="Unassembled WGS sequence"/>
</dbReference>
<feature type="non-terminal residue" evidence="1">
    <location>
        <position position="1"/>
    </location>
</feature>
<proteinExistence type="predicted"/>
<dbReference type="RefSeq" id="XP_041287616.1">
    <property type="nucleotide sequence ID" value="XM_041430608.1"/>
</dbReference>
<dbReference type="GeneID" id="64692867"/>
<dbReference type="AlphaFoldDB" id="A0A9P7EW92"/>